<reference evidence="2" key="1">
    <citation type="submission" date="2022-01" db="EMBL/GenBank/DDBJ databases">
        <authorList>
            <person name="King R."/>
        </authorList>
    </citation>
    <scope>NUCLEOTIDE SEQUENCE</scope>
</reference>
<gene>
    <name evidence="2" type="ORF">CEUTPL_LOCUS14530</name>
</gene>
<dbReference type="AlphaFoldDB" id="A0A9P0DTN9"/>
<sequence length="348" mass="39537">MDHKSKTWTVVHFDDDDTVEAVPSIWIHGDQCLWPPYNHDKLQKAIQNGEMNSHWPSHKITLFKDARFRDYSTARSKARKAEVTSDLNSDDGKNKRQRKKKFMSSSESESEDNRVLSQFRKKLPTPPKKKSRLSLEVSRPTSNTLTLVDANVTIEISESQPRGQPSATSSSNSSCNNLCTHCCTKNSKNKDNKTTLFVIKDICCDILAKVEKLQTSEPVNPIPGNLLNQVGIDFPMTTMEELSIFEEFFKNEEKYTVLVRMFSKMGGSTTGDFIRRCLAPIISNELAMKFSFIGRKEKENFSVICLSKAIVEAADKMPFIKDKKETESAIGSWLKRGKARLEHSEKNK</sequence>
<evidence type="ECO:0000313" key="3">
    <source>
        <dbReference type="Proteomes" id="UP001152799"/>
    </source>
</evidence>
<evidence type="ECO:0000256" key="1">
    <source>
        <dbReference type="SAM" id="MobiDB-lite"/>
    </source>
</evidence>
<feature type="compositionally biased region" description="Basic residues" evidence="1">
    <location>
        <begin position="119"/>
        <end position="132"/>
    </location>
</feature>
<comment type="caution">
    <text evidence="2">The sequence shown here is derived from an EMBL/GenBank/DDBJ whole genome shotgun (WGS) entry which is preliminary data.</text>
</comment>
<name>A0A9P0DTN9_9CUCU</name>
<dbReference type="PANTHER" id="PTHR34153">
    <property type="entry name" value="SI:CH211-262H13.3-RELATED-RELATED"/>
    <property type="match status" value="1"/>
</dbReference>
<proteinExistence type="predicted"/>
<dbReference type="OrthoDB" id="6784356at2759"/>
<organism evidence="2 3">
    <name type="scientific">Ceutorhynchus assimilis</name>
    <name type="common">cabbage seed weevil</name>
    <dbReference type="NCBI Taxonomy" id="467358"/>
    <lineage>
        <taxon>Eukaryota</taxon>
        <taxon>Metazoa</taxon>
        <taxon>Ecdysozoa</taxon>
        <taxon>Arthropoda</taxon>
        <taxon>Hexapoda</taxon>
        <taxon>Insecta</taxon>
        <taxon>Pterygota</taxon>
        <taxon>Neoptera</taxon>
        <taxon>Endopterygota</taxon>
        <taxon>Coleoptera</taxon>
        <taxon>Polyphaga</taxon>
        <taxon>Cucujiformia</taxon>
        <taxon>Curculionidae</taxon>
        <taxon>Ceutorhynchinae</taxon>
        <taxon>Ceutorhynchus</taxon>
    </lineage>
</organism>
<dbReference type="Proteomes" id="UP001152799">
    <property type="component" value="Unassembled WGS sequence"/>
</dbReference>
<dbReference type="PANTHER" id="PTHR34153:SF2">
    <property type="entry name" value="SI:CH211-262H13.3-RELATED"/>
    <property type="match status" value="1"/>
</dbReference>
<feature type="region of interest" description="Disordered" evidence="1">
    <location>
        <begin position="156"/>
        <end position="175"/>
    </location>
</feature>
<dbReference type="EMBL" id="CAKJTU040000003">
    <property type="protein sequence ID" value="CAH1183033.1"/>
    <property type="molecule type" value="Genomic_DNA"/>
</dbReference>
<feature type="compositionally biased region" description="Low complexity" evidence="1">
    <location>
        <begin position="166"/>
        <end position="175"/>
    </location>
</feature>
<feature type="compositionally biased region" description="Polar residues" evidence="1">
    <location>
        <begin position="156"/>
        <end position="165"/>
    </location>
</feature>
<evidence type="ECO:0008006" key="4">
    <source>
        <dbReference type="Google" id="ProtNLM"/>
    </source>
</evidence>
<evidence type="ECO:0000313" key="2">
    <source>
        <dbReference type="EMBL" id="CAH1183033.1"/>
    </source>
</evidence>
<accession>A0A9P0DTN9</accession>
<feature type="region of interest" description="Disordered" evidence="1">
    <location>
        <begin position="77"/>
        <end position="140"/>
    </location>
</feature>
<protein>
    <recommendedName>
        <fullName evidence="4">DUF4806 domain-containing protein</fullName>
    </recommendedName>
</protein>
<keyword evidence="3" id="KW-1185">Reference proteome</keyword>